<name>A0AAJ2R3S7_DELAC</name>
<accession>A0AAJ2R3S7</accession>
<organism evidence="1 2">
    <name type="scientific">Delftia acidovorans</name>
    <name type="common">Pseudomonas acidovorans</name>
    <name type="synonym">Comamonas acidovorans</name>
    <dbReference type="NCBI Taxonomy" id="80866"/>
    <lineage>
        <taxon>Bacteria</taxon>
        <taxon>Pseudomonadati</taxon>
        <taxon>Pseudomonadota</taxon>
        <taxon>Betaproteobacteria</taxon>
        <taxon>Burkholderiales</taxon>
        <taxon>Comamonadaceae</taxon>
        <taxon>Delftia</taxon>
    </lineage>
</organism>
<comment type="caution">
    <text evidence="1">The sequence shown here is derived from an EMBL/GenBank/DDBJ whole genome shotgun (WGS) entry which is preliminary data.</text>
</comment>
<evidence type="ECO:0000313" key="1">
    <source>
        <dbReference type="EMBL" id="MDX4955303.1"/>
    </source>
</evidence>
<protein>
    <submittedName>
        <fullName evidence="1">Uncharacterized protein</fullName>
    </submittedName>
</protein>
<proteinExistence type="predicted"/>
<dbReference type="Proteomes" id="UP001287445">
    <property type="component" value="Unassembled WGS sequence"/>
</dbReference>
<dbReference type="AlphaFoldDB" id="A0AAJ2R3S7"/>
<gene>
    <name evidence="1" type="ORF">SGN30_17945</name>
</gene>
<evidence type="ECO:0000313" key="2">
    <source>
        <dbReference type="Proteomes" id="UP001287445"/>
    </source>
</evidence>
<sequence length="121" mass="13273">MAKMSWNDFITTHPKHATFGAIVSASLPNGLIFDKRKKKLPTPYGLFVEWASANLTGDWAAMKVRGSFCISVSQQSDAKIISNKFGVTSQAKKTTTGGMNFGINYRDSDYAVLARSLGYEI</sequence>
<dbReference type="EMBL" id="JAWWMZ010000006">
    <property type="protein sequence ID" value="MDX4955303.1"/>
    <property type="molecule type" value="Genomic_DNA"/>
</dbReference>
<reference evidence="1" key="1">
    <citation type="submission" date="2023-11" db="EMBL/GenBank/DDBJ databases">
        <title>Identification and selenium tolerance of Delftia acidovorans R3-25.</title>
        <authorList>
            <person name="Zhang S."/>
            <person name="Liu Y."/>
            <person name="Guo Y."/>
        </authorList>
    </citation>
    <scope>NUCLEOTIDE SEQUENCE</scope>
    <source>
        <strain evidence="1">R3-25</strain>
    </source>
</reference>